<dbReference type="GeneID" id="87597387"/>
<evidence type="ECO:0000259" key="5">
    <source>
        <dbReference type="PROSITE" id="PS50006"/>
    </source>
</evidence>
<dbReference type="CDD" id="cd00383">
    <property type="entry name" value="trans_reg_C"/>
    <property type="match status" value="1"/>
</dbReference>
<evidence type="ECO:0000256" key="2">
    <source>
        <dbReference type="ARBA" id="ARBA00023125"/>
    </source>
</evidence>
<dbReference type="Pfam" id="PF00486">
    <property type="entry name" value="Trans_reg_C"/>
    <property type="match status" value="1"/>
</dbReference>
<name>A0A0M0KKA3_ALKHA</name>
<evidence type="ECO:0008006" key="8">
    <source>
        <dbReference type="Google" id="ProtNLM"/>
    </source>
</evidence>
<dbReference type="InterPro" id="IPR050923">
    <property type="entry name" value="Cell_Proc_Reg/RNA_Proc"/>
</dbReference>
<dbReference type="RefSeq" id="WP_010897938.1">
    <property type="nucleotide sequence ID" value="NZ_CP040441.1"/>
</dbReference>
<dbReference type="GO" id="GO:0000160">
    <property type="term" value="P:phosphorelay signal transduction system"/>
    <property type="evidence" value="ECO:0007669"/>
    <property type="project" value="InterPro"/>
</dbReference>
<dbReference type="InterPro" id="IPR008984">
    <property type="entry name" value="SMAD_FHA_dom_sf"/>
</dbReference>
<dbReference type="PROSITE" id="PS50006">
    <property type="entry name" value="FHA_DOMAIN"/>
    <property type="match status" value="1"/>
</dbReference>
<dbReference type="PANTHER" id="PTHR23308">
    <property type="entry name" value="NUCLEAR INHIBITOR OF PROTEIN PHOSPHATASE-1"/>
    <property type="match status" value="1"/>
</dbReference>
<dbReference type="SMART" id="SM00240">
    <property type="entry name" value="FHA"/>
    <property type="match status" value="1"/>
</dbReference>
<accession>A0A0M0KKA3</accession>
<sequence>MRSNPFLIVERGVPYEPGTVFTVKKESWSIGRLGKSWKPDIAFDNVFISRKHALLYVEEGQVFVKDLDSKHGTYVNDQRLAPHAPERLSHGDRLSLAKDIVVLTFSAIDMEETFDLTPFLPVNEKKSKEPYPDHVKLDPVKQTLLVSGEDYHFSEKEYKCIELLVQRYGEFVSKETLLPYVWPERKRTDGEGVDVSAEEVNSLLYRVRKKVAQSIEIETIRGKGYILTTK</sequence>
<dbReference type="GO" id="GO:0003677">
    <property type="term" value="F:DNA binding"/>
    <property type="evidence" value="ECO:0007669"/>
    <property type="project" value="UniProtKB-UniRule"/>
</dbReference>
<keyword evidence="3" id="KW-0804">Transcription</keyword>
<evidence type="ECO:0000256" key="3">
    <source>
        <dbReference type="ARBA" id="ARBA00023163"/>
    </source>
</evidence>
<organism evidence="7">
    <name type="scientific">Halalkalibacterium halodurans</name>
    <name type="common">Bacillus halodurans</name>
    <dbReference type="NCBI Taxonomy" id="86665"/>
    <lineage>
        <taxon>Bacteria</taxon>
        <taxon>Bacillati</taxon>
        <taxon>Bacillota</taxon>
        <taxon>Bacilli</taxon>
        <taxon>Bacillales</taxon>
        <taxon>Bacillaceae</taxon>
        <taxon>Halalkalibacterium (ex Joshi et al. 2022)</taxon>
    </lineage>
</organism>
<dbReference type="AlphaFoldDB" id="A0A0M0KKA3"/>
<dbReference type="PATRIC" id="fig|136160.3.peg.2528"/>
<dbReference type="InterPro" id="IPR036388">
    <property type="entry name" value="WH-like_DNA-bd_sf"/>
</dbReference>
<reference evidence="7" key="1">
    <citation type="submission" date="2015-08" db="EMBL/GenBank/DDBJ databases">
        <title>Complete DNA Sequence of Pseudomonas syringae pv. actinidiae, the Causal Agent of Kiwifruit Canker Disease.</title>
        <authorList>
            <person name="Rikkerink E.H.A."/>
            <person name="Fineran P.C."/>
        </authorList>
    </citation>
    <scope>NUCLEOTIDE SEQUENCE</scope>
    <source>
        <strain evidence="7">DSM 13666</strain>
    </source>
</reference>
<dbReference type="Pfam" id="PF00498">
    <property type="entry name" value="FHA"/>
    <property type="match status" value="1"/>
</dbReference>
<keyword evidence="1" id="KW-0805">Transcription regulation</keyword>
<dbReference type="Gene3D" id="2.60.200.20">
    <property type="match status" value="1"/>
</dbReference>
<evidence type="ECO:0000256" key="1">
    <source>
        <dbReference type="ARBA" id="ARBA00023015"/>
    </source>
</evidence>
<keyword evidence="2 4" id="KW-0238">DNA-binding</keyword>
<dbReference type="SUPFAM" id="SSF49879">
    <property type="entry name" value="SMAD/FHA domain"/>
    <property type="match status" value="1"/>
</dbReference>
<dbReference type="SMART" id="SM00862">
    <property type="entry name" value="Trans_reg_C"/>
    <property type="match status" value="1"/>
</dbReference>
<evidence type="ECO:0000313" key="7">
    <source>
        <dbReference type="EMBL" id="KOO39249.1"/>
    </source>
</evidence>
<comment type="caution">
    <text evidence="7">The sequence shown here is derived from an EMBL/GenBank/DDBJ whole genome shotgun (WGS) entry which is preliminary data.</text>
</comment>
<evidence type="ECO:0000256" key="4">
    <source>
        <dbReference type="PROSITE-ProRule" id="PRU01091"/>
    </source>
</evidence>
<feature type="domain" description="OmpR/PhoB-type" evidence="6">
    <location>
        <begin position="127"/>
        <end position="229"/>
    </location>
</feature>
<proteinExistence type="predicted"/>
<protein>
    <recommendedName>
        <fullName evidence="8">FHA domain-containing protein</fullName>
    </recommendedName>
</protein>
<dbReference type="InterPro" id="IPR001867">
    <property type="entry name" value="OmpR/PhoB-type_DNA-bd"/>
</dbReference>
<feature type="domain" description="FHA" evidence="5">
    <location>
        <begin position="28"/>
        <end position="80"/>
    </location>
</feature>
<feature type="DNA-binding region" description="OmpR/PhoB-type" evidence="4">
    <location>
        <begin position="127"/>
        <end position="229"/>
    </location>
</feature>
<dbReference type="OMA" id="VWDYEVY"/>
<evidence type="ECO:0000259" key="6">
    <source>
        <dbReference type="PROSITE" id="PS51755"/>
    </source>
</evidence>
<dbReference type="CDD" id="cd00060">
    <property type="entry name" value="FHA"/>
    <property type="match status" value="1"/>
</dbReference>
<dbReference type="PROSITE" id="PS51755">
    <property type="entry name" value="OMPR_PHOB"/>
    <property type="match status" value="1"/>
</dbReference>
<gene>
    <name evidence="7" type="ORF">AMD02_10660</name>
</gene>
<dbReference type="InterPro" id="IPR000253">
    <property type="entry name" value="FHA_dom"/>
</dbReference>
<dbReference type="Gene3D" id="1.10.10.10">
    <property type="entry name" value="Winged helix-like DNA-binding domain superfamily/Winged helix DNA-binding domain"/>
    <property type="match status" value="1"/>
</dbReference>
<dbReference type="GO" id="GO:0006355">
    <property type="term" value="P:regulation of DNA-templated transcription"/>
    <property type="evidence" value="ECO:0007669"/>
    <property type="project" value="InterPro"/>
</dbReference>
<dbReference type="EMBL" id="LILD01000001">
    <property type="protein sequence ID" value="KOO39249.1"/>
    <property type="molecule type" value="Genomic_DNA"/>
</dbReference>
<dbReference type="SUPFAM" id="SSF46894">
    <property type="entry name" value="C-terminal effector domain of the bipartite response regulators"/>
    <property type="match status" value="1"/>
</dbReference>
<dbReference type="InterPro" id="IPR016032">
    <property type="entry name" value="Sig_transdc_resp-reg_C-effctor"/>
</dbReference>